<keyword evidence="3" id="KW-1185">Reference proteome</keyword>
<name>A0A6A6DNB6_9PEZI</name>
<keyword evidence="1" id="KW-1133">Transmembrane helix</keyword>
<sequence>MWHLRAWNGWRVVIDWRHFGRWSLIPFDGPGSSGINTKSLVKSTETGGTGRLAGSWIRFAGRSLHFVFLSVSFAPHLYFPEMVGFRQRWIVGMGNGRHRSLYTDQVLYELGSSIYIYTAESLRLPSILLITFPELLVPLLSSFGSILLFI</sequence>
<feature type="transmembrane region" description="Helical" evidence="1">
    <location>
        <begin position="127"/>
        <end position="149"/>
    </location>
</feature>
<dbReference type="AlphaFoldDB" id="A0A6A6DNB6"/>
<organism evidence="2 3">
    <name type="scientific">Zopfia rhizophila CBS 207.26</name>
    <dbReference type="NCBI Taxonomy" id="1314779"/>
    <lineage>
        <taxon>Eukaryota</taxon>
        <taxon>Fungi</taxon>
        <taxon>Dikarya</taxon>
        <taxon>Ascomycota</taxon>
        <taxon>Pezizomycotina</taxon>
        <taxon>Dothideomycetes</taxon>
        <taxon>Dothideomycetes incertae sedis</taxon>
        <taxon>Zopfiaceae</taxon>
        <taxon>Zopfia</taxon>
    </lineage>
</organism>
<accession>A0A6A6DNB6</accession>
<gene>
    <name evidence="2" type="ORF">K469DRAFT_297604</name>
</gene>
<dbReference type="Proteomes" id="UP000800200">
    <property type="component" value="Unassembled WGS sequence"/>
</dbReference>
<proteinExistence type="predicted"/>
<reference evidence="2" key="1">
    <citation type="journal article" date="2020" name="Stud. Mycol.">
        <title>101 Dothideomycetes genomes: a test case for predicting lifestyles and emergence of pathogens.</title>
        <authorList>
            <person name="Haridas S."/>
            <person name="Albert R."/>
            <person name="Binder M."/>
            <person name="Bloem J."/>
            <person name="Labutti K."/>
            <person name="Salamov A."/>
            <person name="Andreopoulos B."/>
            <person name="Baker S."/>
            <person name="Barry K."/>
            <person name="Bills G."/>
            <person name="Bluhm B."/>
            <person name="Cannon C."/>
            <person name="Castanera R."/>
            <person name="Culley D."/>
            <person name="Daum C."/>
            <person name="Ezra D."/>
            <person name="Gonzalez J."/>
            <person name="Henrissat B."/>
            <person name="Kuo A."/>
            <person name="Liang C."/>
            <person name="Lipzen A."/>
            <person name="Lutzoni F."/>
            <person name="Magnuson J."/>
            <person name="Mondo S."/>
            <person name="Nolan M."/>
            <person name="Ohm R."/>
            <person name="Pangilinan J."/>
            <person name="Park H.-J."/>
            <person name="Ramirez L."/>
            <person name="Alfaro M."/>
            <person name="Sun H."/>
            <person name="Tritt A."/>
            <person name="Yoshinaga Y."/>
            <person name="Zwiers L.-H."/>
            <person name="Turgeon B."/>
            <person name="Goodwin S."/>
            <person name="Spatafora J."/>
            <person name="Crous P."/>
            <person name="Grigoriev I."/>
        </authorList>
    </citation>
    <scope>NUCLEOTIDE SEQUENCE</scope>
    <source>
        <strain evidence="2">CBS 207.26</strain>
    </source>
</reference>
<protein>
    <submittedName>
        <fullName evidence="2">Uncharacterized protein</fullName>
    </submittedName>
</protein>
<dbReference type="EMBL" id="ML994662">
    <property type="protein sequence ID" value="KAF2179868.1"/>
    <property type="molecule type" value="Genomic_DNA"/>
</dbReference>
<keyword evidence="1" id="KW-0812">Transmembrane</keyword>
<feature type="transmembrane region" description="Helical" evidence="1">
    <location>
        <begin position="59"/>
        <end position="79"/>
    </location>
</feature>
<evidence type="ECO:0000313" key="2">
    <source>
        <dbReference type="EMBL" id="KAF2179868.1"/>
    </source>
</evidence>
<evidence type="ECO:0000313" key="3">
    <source>
        <dbReference type="Proteomes" id="UP000800200"/>
    </source>
</evidence>
<evidence type="ECO:0000256" key="1">
    <source>
        <dbReference type="SAM" id="Phobius"/>
    </source>
</evidence>
<keyword evidence="1" id="KW-0472">Membrane</keyword>